<dbReference type="OrthoDB" id="5598305at2759"/>
<reference evidence="13 14" key="1">
    <citation type="journal article" date="2018" name="MBio">
        <title>Comparative Genomics Reveals the Core Gene Toolbox for the Fungus-Insect Symbiosis.</title>
        <authorList>
            <person name="Wang Y."/>
            <person name="Stata M."/>
            <person name="Wang W."/>
            <person name="Stajich J.E."/>
            <person name="White M.M."/>
            <person name="Moncalvo J.M."/>
        </authorList>
    </citation>
    <scope>NUCLEOTIDE SEQUENCE [LARGE SCALE GENOMIC DNA]</scope>
    <source>
        <strain evidence="13 14">SWE-8-4</strain>
    </source>
</reference>
<accession>A0A2T9YYV3</accession>
<keyword evidence="8" id="KW-1133">Transmembrane helix</keyword>
<comment type="subcellular location">
    <subcellularLocation>
        <location evidence="1">Mitochondrion inner membrane</location>
        <topology evidence="1">Single-pass membrane protein</topology>
    </subcellularLocation>
</comment>
<evidence type="ECO:0000256" key="4">
    <source>
        <dbReference type="ARBA" id="ARBA00022448"/>
    </source>
</evidence>
<organism evidence="13 14">
    <name type="scientific">Smittium simulii</name>
    <dbReference type="NCBI Taxonomy" id="133385"/>
    <lineage>
        <taxon>Eukaryota</taxon>
        <taxon>Fungi</taxon>
        <taxon>Fungi incertae sedis</taxon>
        <taxon>Zoopagomycota</taxon>
        <taxon>Kickxellomycotina</taxon>
        <taxon>Harpellomycetes</taxon>
        <taxon>Harpellales</taxon>
        <taxon>Legeriomycetaceae</taxon>
        <taxon>Smittium</taxon>
    </lineage>
</organism>
<keyword evidence="11" id="KW-0472">Membrane</keyword>
<comment type="similarity">
    <text evidence="2">Belongs to the TIM54 family.</text>
</comment>
<comment type="caution">
    <text evidence="13">The sequence shown here is derived from an EMBL/GenBank/DDBJ whole genome shotgun (WGS) entry which is preliminary data.</text>
</comment>
<dbReference type="EMBL" id="MBFR01000011">
    <property type="protein sequence ID" value="PVU97487.1"/>
    <property type="molecule type" value="Genomic_DNA"/>
</dbReference>
<evidence type="ECO:0000256" key="9">
    <source>
        <dbReference type="ARBA" id="ARBA00023010"/>
    </source>
</evidence>
<keyword evidence="6" id="KW-0999">Mitochondrion inner membrane</keyword>
<gene>
    <name evidence="13" type="ORF">BB561_000523</name>
</gene>
<dbReference type="Proteomes" id="UP000245383">
    <property type="component" value="Unassembled WGS sequence"/>
</dbReference>
<evidence type="ECO:0000313" key="13">
    <source>
        <dbReference type="EMBL" id="PVU97487.1"/>
    </source>
</evidence>
<evidence type="ECO:0000256" key="6">
    <source>
        <dbReference type="ARBA" id="ARBA00022792"/>
    </source>
</evidence>
<protein>
    <recommendedName>
        <fullName evidence="3">Mitochondrial import inner membrane translocase subunit TIM54</fullName>
    </recommendedName>
</protein>
<sequence>MNNSLLSKIKAKIPSRNTMLFWGSVVGLASYRFYYKSECKKHLELIKAQAAVISDSPMAPTELPKKIRVILTNQPGEFSVEPTRKYWEKYIRPVFFAAALDYEVVEIENYNKSQEQLNENGLGVMEGFVHEYVSNLIKNYNRSQIELEHPELKNAREDAYFAASPNSIPEPLSKPNESLFDIVSFGRNTFAETFNGIVDASTASLNLSIPIPSPEPTTDSSISDDLTQQIQPSHEQDNLSDIAQNSNLSTDISPQSTLDSDSNTLSESPPVHENVIIIDYDSHSQNLSRSSVSALAFIPIKARAGMSSIPSSIFRFFNDYEYTKFYTDLALKIVLDHKRKWNNQSDPLLDVQDESLKGWGGKHAVFLQNNNVAQNLSIYDTN</sequence>
<evidence type="ECO:0000256" key="12">
    <source>
        <dbReference type="SAM" id="MobiDB-lite"/>
    </source>
</evidence>
<evidence type="ECO:0000256" key="2">
    <source>
        <dbReference type="ARBA" id="ARBA00006355"/>
    </source>
</evidence>
<keyword evidence="14" id="KW-1185">Reference proteome</keyword>
<name>A0A2T9YYV3_9FUNG</name>
<dbReference type="AlphaFoldDB" id="A0A2T9YYV3"/>
<evidence type="ECO:0000256" key="11">
    <source>
        <dbReference type="ARBA" id="ARBA00023136"/>
    </source>
</evidence>
<dbReference type="InterPro" id="IPR021056">
    <property type="entry name" value="Mt_import_IM_translocase_Tim54"/>
</dbReference>
<evidence type="ECO:0000256" key="3">
    <source>
        <dbReference type="ARBA" id="ARBA00020796"/>
    </source>
</evidence>
<evidence type="ECO:0000256" key="8">
    <source>
        <dbReference type="ARBA" id="ARBA00022989"/>
    </source>
</evidence>
<feature type="region of interest" description="Disordered" evidence="12">
    <location>
        <begin position="209"/>
        <end position="268"/>
    </location>
</feature>
<evidence type="ECO:0000256" key="5">
    <source>
        <dbReference type="ARBA" id="ARBA00022692"/>
    </source>
</evidence>
<keyword evidence="4" id="KW-0813">Transport</keyword>
<dbReference type="STRING" id="133385.A0A2T9YYV3"/>
<feature type="compositionally biased region" description="Polar residues" evidence="12">
    <location>
        <begin position="216"/>
        <end position="267"/>
    </location>
</feature>
<evidence type="ECO:0000256" key="1">
    <source>
        <dbReference type="ARBA" id="ARBA00004434"/>
    </source>
</evidence>
<evidence type="ECO:0000256" key="7">
    <source>
        <dbReference type="ARBA" id="ARBA00022927"/>
    </source>
</evidence>
<dbReference type="GO" id="GO:0005743">
    <property type="term" value="C:mitochondrial inner membrane"/>
    <property type="evidence" value="ECO:0007669"/>
    <property type="project" value="UniProtKB-SubCell"/>
</dbReference>
<evidence type="ECO:0000256" key="10">
    <source>
        <dbReference type="ARBA" id="ARBA00023128"/>
    </source>
</evidence>
<evidence type="ECO:0000313" key="14">
    <source>
        <dbReference type="Proteomes" id="UP000245383"/>
    </source>
</evidence>
<keyword evidence="9" id="KW-0811">Translocation</keyword>
<proteinExistence type="inferred from homology"/>
<keyword evidence="5" id="KW-0812">Transmembrane</keyword>
<keyword evidence="7" id="KW-0653">Protein transport</keyword>
<keyword evidence="10" id="KW-0496">Mitochondrion</keyword>
<dbReference type="GO" id="GO:0015031">
    <property type="term" value="P:protein transport"/>
    <property type="evidence" value="ECO:0007669"/>
    <property type="project" value="UniProtKB-KW"/>
</dbReference>
<dbReference type="Pfam" id="PF11711">
    <property type="entry name" value="Tim54"/>
    <property type="match status" value="1"/>
</dbReference>